<name>A0AAU8GUQ5_9VIRU</name>
<accession>A0AAU8GUQ5</accession>
<organism evidence="1">
    <name type="scientific">Mammaliicoccus phage MSShimriz1</name>
    <dbReference type="NCBI Taxonomy" id="3230127"/>
    <lineage>
        <taxon>Viruses</taxon>
    </lineage>
</organism>
<evidence type="ECO:0000313" key="1">
    <source>
        <dbReference type="EMBL" id="XCH45161.1"/>
    </source>
</evidence>
<proteinExistence type="predicted"/>
<protein>
    <submittedName>
        <fullName evidence="1">Uncharacterized protein</fullName>
    </submittedName>
</protein>
<sequence length="31" mass="3633">MLGYLVVLIRIQQNHSSFNNINILSDLKLLY</sequence>
<reference evidence="1" key="1">
    <citation type="submission" date="2024-06" db="EMBL/GenBank/DDBJ databases">
        <authorList>
            <person name="Ashkenazi R."/>
            <person name="Lipszyc R.R."/>
            <person name="Braunstein R."/>
            <person name="Yerushalmy O."/>
            <person name="Alkalay-Oren S."/>
            <person name="Coppenhagn-Glazer S."/>
            <person name="Hazan R."/>
        </authorList>
    </citation>
    <scope>NUCLEOTIDE SEQUENCE</scope>
</reference>
<dbReference type="EMBL" id="PP931174">
    <property type="protein sequence ID" value="XCH45161.1"/>
    <property type="molecule type" value="Genomic_DNA"/>
</dbReference>